<accession>A0AAV0P494</accession>
<feature type="region of interest" description="Disordered" evidence="1">
    <location>
        <begin position="1"/>
        <end position="30"/>
    </location>
</feature>
<name>A0AAV0P494_9ROSI</name>
<protein>
    <submittedName>
        <fullName evidence="2">Uncharacterized protein</fullName>
    </submittedName>
</protein>
<sequence length="94" mass="10134">MRYRGLPRTKQKMASKMAKAESPNAKPQPLFSATHTMKVTPTTAPVTRLKKNQLKKLESFGASSGFLGSNWSAPNAGSAALTPPAPKAMRYSPM</sequence>
<comment type="caution">
    <text evidence="2">The sequence shown here is derived from an EMBL/GenBank/DDBJ whole genome shotgun (WGS) entry which is preliminary data.</text>
</comment>
<evidence type="ECO:0000313" key="3">
    <source>
        <dbReference type="Proteomes" id="UP001154282"/>
    </source>
</evidence>
<feature type="region of interest" description="Disordered" evidence="1">
    <location>
        <begin position="74"/>
        <end position="94"/>
    </location>
</feature>
<feature type="compositionally biased region" description="Basic residues" evidence="1">
    <location>
        <begin position="1"/>
        <end position="13"/>
    </location>
</feature>
<proteinExistence type="predicted"/>
<dbReference type="EMBL" id="CAMGYJ010000008">
    <property type="protein sequence ID" value="CAI0465364.1"/>
    <property type="molecule type" value="Genomic_DNA"/>
</dbReference>
<evidence type="ECO:0000313" key="2">
    <source>
        <dbReference type="EMBL" id="CAI0465364.1"/>
    </source>
</evidence>
<dbReference type="Proteomes" id="UP001154282">
    <property type="component" value="Unassembled WGS sequence"/>
</dbReference>
<keyword evidence="3" id="KW-1185">Reference proteome</keyword>
<organism evidence="2 3">
    <name type="scientific">Linum tenue</name>
    <dbReference type="NCBI Taxonomy" id="586396"/>
    <lineage>
        <taxon>Eukaryota</taxon>
        <taxon>Viridiplantae</taxon>
        <taxon>Streptophyta</taxon>
        <taxon>Embryophyta</taxon>
        <taxon>Tracheophyta</taxon>
        <taxon>Spermatophyta</taxon>
        <taxon>Magnoliopsida</taxon>
        <taxon>eudicotyledons</taxon>
        <taxon>Gunneridae</taxon>
        <taxon>Pentapetalae</taxon>
        <taxon>rosids</taxon>
        <taxon>fabids</taxon>
        <taxon>Malpighiales</taxon>
        <taxon>Linaceae</taxon>
        <taxon>Linum</taxon>
    </lineage>
</organism>
<gene>
    <name evidence="2" type="ORF">LITE_LOCUS36571</name>
</gene>
<dbReference type="AlphaFoldDB" id="A0AAV0P494"/>
<reference evidence="2" key="1">
    <citation type="submission" date="2022-08" db="EMBL/GenBank/DDBJ databases">
        <authorList>
            <person name="Gutierrez-Valencia J."/>
        </authorList>
    </citation>
    <scope>NUCLEOTIDE SEQUENCE</scope>
</reference>
<evidence type="ECO:0000256" key="1">
    <source>
        <dbReference type="SAM" id="MobiDB-lite"/>
    </source>
</evidence>